<dbReference type="EMBL" id="JABDTM020009398">
    <property type="protein sequence ID" value="KAH0821098.1"/>
    <property type="molecule type" value="Genomic_DNA"/>
</dbReference>
<feature type="domain" description="CTCHY-type" evidence="7">
    <location>
        <begin position="69"/>
        <end position="132"/>
    </location>
</feature>
<dbReference type="InterPro" id="IPR037274">
    <property type="entry name" value="Znf_CHY_sf"/>
</dbReference>
<feature type="domain" description="CHY-type" evidence="6">
    <location>
        <begin position="1"/>
        <end position="67"/>
    </location>
</feature>
<evidence type="ECO:0000256" key="4">
    <source>
        <dbReference type="PROSITE-ProRule" id="PRU00601"/>
    </source>
</evidence>
<feature type="domain" description="RING-type" evidence="5">
    <location>
        <begin position="133"/>
        <end position="176"/>
    </location>
</feature>
<dbReference type="GO" id="GO:0006511">
    <property type="term" value="P:ubiquitin-dependent protein catabolic process"/>
    <property type="evidence" value="ECO:0007669"/>
    <property type="project" value="TreeGrafter"/>
</dbReference>
<dbReference type="SUPFAM" id="SSF161219">
    <property type="entry name" value="CHY zinc finger-like"/>
    <property type="match status" value="1"/>
</dbReference>
<dbReference type="PANTHER" id="PTHR21319">
    <property type="entry name" value="RING FINGER AND CHY ZINC FINGER DOMAIN-CONTAINING PROTEIN 1"/>
    <property type="match status" value="1"/>
</dbReference>
<dbReference type="SUPFAM" id="SSF57850">
    <property type="entry name" value="RING/U-box"/>
    <property type="match status" value="1"/>
</dbReference>
<accession>A0A8J6HVU9</accession>
<evidence type="ECO:0000313" key="8">
    <source>
        <dbReference type="EMBL" id="KAH0821098.1"/>
    </source>
</evidence>
<evidence type="ECO:0008006" key="10">
    <source>
        <dbReference type="Google" id="ProtNLM"/>
    </source>
</evidence>
<reference evidence="8" key="1">
    <citation type="journal article" date="2020" name="J Insects Food Feed">
        <title>The yellow mealworm (Tenebrio molitor) genome: a resource for the emerging insects as food and feed industry.</title>
        <authorList>
            <person name="Eriksson T."/>
            <person name="Andere A."/>
            <person name="Kelstrup H."/>
            <person name="Emery V."/>
            <person name="Picard C."/>
        </authorList>
    </citation>
    <scope>NUCLEOTIDE SEQUENCE</scope>
    <source>
        <strain evidence="8">Stoneville</strain>
        <tissue evidence="8">Whole head</tissue>
    </source>
</reference>
<dbReference type="Proteomes" id="UP000719412">
    <property type="component" value="Unassembled WGS sequence"/>
</dbReference>
<comment type="caution">
    <text evidence="8">The sequence shown here is derived from an EMBL/GenBank/DDBJ whole genome shotgun (WGS) entry which is preliminary data.</text>
</comment>
<evidence type="ECO:0000259" key="5">
    <source>
        <dbReference type="PROSITE" id="PS50089"/>
    </source>
</evidence>
<evidence type="ECO:0000256" key="2">
    <source>
        <dbReference type="ARBA" id="ARBA00022771"/>
    </source>
</evidence>
<dbReference type="PANTHER" id="PTHR21319:SF53">
    <property type="entry name" value="RING FINGER AND CHY ZINC FINGER DOMAIN-CONTAINING PROTEIN 1"/>
    <property type="match status" value="1"/>
</dbReference>
<dbReference type="GO" id="GO:0008270">
    <property type="term" value="F:zinc ion binding"/>
    <property type="evidence" value="ECO:0007669"/>
    <property type="project" value="UniProtKB-KW"/>
</dbReference>
<name>A0A8J6HVU9_TENMO</name>
<dbReference type="InterPro" id="IPR008913">
    <property type="entry name" value="Znf_CHY"/>
</dbReference>
<dbReference type="InterPro" id="IPR037275">
    <property type="entry name" value="Znf_CTCHY_sf"/>
</dbReference>
<proteinExistence type="predicted"/>
<dbReference type="AlphaFoldDB" id="A0A8J6HVU9"/>
<gene>
    <name evidence="8" type="ORF">GEV33_001693</name>
</gene>
<dbReference type="PROSITE" id="PS51270">
    <property type="entry name" value="ZF_CTCHY"/>
    <property type="match status" value="1"/>
</dbReference>
<dbReference type="InterPro" id="IPR017921">
    <property type="entry name" value="Znf_CTCHY"/>
</dbReference>
<dbReference type="GO" id="GO:0061630">
    <property type="term" value="F:ubiquitin protein ligase activity"/>
    <property type="evidence" value="ECO:0007669"/>
    <property type="project" value="TreeGrafter"/>
</dbReference>
<dbReference type="Gene3D" id="3.30.40.10">
    <property type="entry name" value="Zinc/RING finger domain, C3HC4 (zinc finger)"/>
    <property type="match status" value="1"/>
</dbReference>
<dbReference type="PROSITE" id="PS50089">
    <property type="entry name" value="ZF_RING_2"/>
    <property type="match status" value="1"/>
</dbReference>
<dbReference type="GO" id="GO:0005634">
    <property type="term" value="C:nucleus"/>
    <property type="evidence" value="ECO:0007669"/>
    <property type="project" value="TreeGrafter"/>
</dbReference>
<protein>
    <recommendedName>
        <fullName evidence="10">Zinc finger protein</fullName>
    </recommendedName>
</protein>
<keyword evidence="2 4" id="KW-0863">Zinc-finger</keyword>
<dbReference type="Pfam" id="PF05495">
    <property type="entry name" value="zf-CHY"/>
    <property type="match status" value="1"/>
</dbReference>
<dbReference type="PROSITE" id="PS51266">
    <property type="entry name" value="ZF_CHY"/>
    <property type="match status" value="1"/>
</dbReference>
<sequence>MAAEFGCSHYIRKCKLVTPCCNKVYICRCCHDENEDHTVNRRAVTELICACCGLKQPVRATCVICQTRFGKYTCLECNLFDNEDKSQFHCYDCGLCRIGGANNYFHCRKCNTCLSLRLIDNHKCVENASRTNCPVCVEDLHTSRTPCYVPKCGHFLHENCCQELRKNGHPLCPVCEAPLDNVV</sequence>
<dbReference type="SUPFAM" id="SSF161245">
    <property type="entry name" value="Zinc hairpin stack"/>
    <property type="match status" value="1"/>
</dbReference>
<keyword evidence="1" id="KW-0479">Metal-binding</keyword>
<evidence type="ECO:0000259" key="7">
    <source>
        <dbReference type="PROSITE" id="PS51270"/>
    </source>
</evidence>
<keyword evidence="9" id="KW-1185">Reference proteome</keyword>
<organism evidence="8 9">
    <name type="scientific">Tenebrio molitor</name>
    <name type="common">Yellow mealworm beetle</name>
    <dbReference type="NCBI Taxonomy" id="7067"/>
    <lineage>
        <taxon>Eukaryota</taxon>
        <taxon>Metazoa</taxon>
        <taxon>Ecdysozoa</taxon>
        <taxon>Arthropoda</taxon>
        <taxon>Hexapoda</taxon>
        <taxon>Insecta</taxon>
        <taxon>Pterygota</taxon>
        <taxon>Neoptera</taxon>
        <taxon>Endopterygota</taxon>
        <taxon>Coleoptera</taxon>
        <taxon>Polyphaga</taxon>
        <taxon>Cucujiformia</taxon>
        <taxon>Tenebrionidae</taxon>
        <taxon>Tenebrio</taxon>
    </lineage>
</organism>
<evidence type="ECO:0000256" key="3">
    <source>
        <dbReference type="ARBA" id="ARBA00022833"/>
    </source>
</evidence>
<dbReference type="GO" id="GO:0016567">
    <property type="term" value="P:protein ubiquitination"/>
    <property type="evidence" value="ECO:0007669"/>
    <property type="project" value="TreeGrafter"/>
</dbReference>
<keyword evidence="3" id="KW-0862">Zinc</keyword>
<evidence type="ECO:0000256" key="1">
    <source>
        <dbReference type="ARBA" id="ARBA00022723"/>
    </source>
</evidence>
<evidence type="ECO:0000313" key="9">
    <source>
        <dbReference type="Proteomes" id="UP000719412"/>
    </source>
</evidence>
<dbReference type="InterPro" id="IPR001841">
    <property type="entry name" value="Znf_RING"/>
</dbReference>
<dbReference type="Pfam" id="PF13639">
    <property type="entry name" value="zf-RING_2"/>
    <property type="match status" value="1"/>
</dbReference>
<evidence type="ECO:0000259" key="6">
    <source>
        <dbReference type="PROSITE" id="PS51266"/>
    </source>
</evidence>
<dbReference type="InterPro" id="IPR013083">
    <property type="entry name" value="Znf_RING/FYVE/PHD"/>
</dbReference>
<reference evidence="8" key="2">
    <citation type="submission" date="2021-08" db="EMBL/GenBank/DDBJ databases">
        <authorList>
            <person name="Eriksson T."/>
        </authorList>
    </citation>
    <scope>NUCLEOTIDE SEQUENCE</scope>
    <source>
        <strain evidence="8">Stoneville</strain>
        <tissue evidence="8">Whole head</tissue>
    </source>
</reference>